<dbReference type="AlphaFoldDB" id="A0A839U7E4"/>
<evidence type="ECO:0000313" key="2">
    <source>
        <dbReference type="Proteomes" id="UP000554520"/>
    </source>
</evidence>
<dbReference type="EMBL" id="JACHXN010000009">
    <property type="protein sequence ID" value="MBB3146668.1"/>
    <property type="molecule type" value="Genomic_DNA"/>
</dbReference>
<comment type="caution">
    <text evidence="1">The sequence shown here is derived from an EMBL/GenBank/DDBJ whole genome shotgun (WGS) entry which is preliminary data.</text>
</comment>
<evidence type="ECO:0000313" key="1">
    <source>
        <dbReference type="EMBL" id="MBB3146668.1"/>
    </source>
</evidence>
<gene>
    <name evidence="1" type="ORF">FHS21_003084</name>
</gene>
<dbReference type="Proteomes" id="UP000554520">
    <property type="component" value="Unassembled WGS sequence"/>
</dbReference>
<dbReference type="RefSeq" id="WP_281386100.1">
    <property type="nucleotide sequence ID" value="NZ_JACHXN010000009.1"/>
</dbReference>
<name>A0A839U7E4_9HYPH</name>
<reference evidence="1 2" key="1">
    <citation type="submission" date="2020-08" db="EMBL/GenBank/DDBJ databases">
        <title>Genomic Encyclopedia of Type Strains, Phase III (KMG-III): the genomes of soil and plant-associated and newly described type strains.</title>
        <authorList>
            <person name="Whitman W."/>
        </authorList>
    </citation>
    <scope>NUCLEOTIDE SEQUENCE [LARGE SCALE GENOMIC DNA]</scope>
    <source>
        <strain evidence="1 2">CECT 7015</strain>
    </source>
</reference>
<sequence>MRVAHLLTTTAVVEAATGICLIVVPNSVAELLFAELVPESK</sequence>
<protein>
    <submittedName>
        <fullName evidence="1">Uncharacterized protein</fullName>
    </submittedName>
</protein>
<organism evidence="1 2">
    <name type="scientific">Phyllobacterium trifolii</name>
    <dbReference type="NCBI Taxonomy" id="300193"/>
    <lineage>
        <taxon>Bacteria</taxon>
        <taxon>Pseudomonadati</taxon>
        <taxon>Pseudomonadota</taxon>
        <taxon>Alphaproteobacteria</taxon>
        <taxon>Hyphomicrobiales</taxon>
        <taxon>Phyllobacteriaceae</taxon>
        <taxon>Phyllobacterium</taxon>
    </lineage>
</organism>
<proteinExistence type="predicted"/>
<keyword evidence="2" id="KW-1185">Reference proteome</keyword>
<accession>A0A839U7E4</accession>